<dbReference type="Proteomes" id="UP001303532">
    <property type="component" value="Chromosome"/>
</dbReference>
<evidence type="ECO:0000256" key="1">
    <source>
        <dbReference type="SAM" id="Phobius"/>
    </source>
</evidence>
<evidence type="ECO:0000313" key="2">
    <source>
        <dbReference type="EMBL" id="WOV83964.1"/>
    </source>
</evidence>
<dbReference type="EMBL" id="CP116341">
    <property type="protein sequence ID" value="WOV83964.1"/>
    <property type="molecule type" value="Genomic_DNA"/>
</dbReference>
<dbReference type="RefSeq" id="WP_323691648.1">
    <property type="nucleotide sequence ID" value="NZ_CP116341.1"/>
</dbReference>
<keyword evidence="1" id="KW-0472">Membrane</keyword>
<gene>
    <name evidence="2" type="ORF">PGH26_13990</name>
</gene>
<evidence type="ECO:0000313" key="3">
    <source>
        <dbReference type="Proteomes" id="UP001303532"/>
    </source>
</evidence>
<keyword evidence="1" id="KW-0812">Transmembrane</keyword>
<feature type="transmembrane region" description="Helical" evidence="1">
    <location>
        <begin position="29"/>
        <end position="46"/>
    </location>
</feature>
<feature type="transmembrane region" description="Helical" evidence="1">
    <location>
        <begin position="5"/>
        <end position="23"/>
    </location>
</feature>
<proteinExistence type="predicted"/>
<keyword evidence="1" id="KW-1133">Transmembrane helix</keyword>
<sequence>MNSKWIYGISIVLAGAFSLYFIVKLDLQNALIGMIALFALTNSARARQFKSQGMIREARWMQGLSTLFAIALAVVLFLRLLG</sequence>
<protein>
    <submittedName>
        <fullName evidence="2">Uncharacterized protein</fullName>
    </submittedName>
</protein>
<accession>A0ABZ0KU47</accession>
<name>A0ABZ0KU47_9BACL</name>
<organism evidence="2 3">
    <name type="scientific">Sporosarcina jeotgali</name>
    <dbReference type="NCBI Taxonomy" id="3020056"/>
    <lineage>
        <taxon>Bacteria</taxon>
        <taxon>Bacillati</taxon>
        <taxon>Bacillota</taxon>
        <taxon>Bacilli</taxon>
        <taxon>Bacillales</taxon>
        <taxon>Caryophanaceae</taxon>
        <taxon>Sporosarcina</taxon>
    </lineage>
</organism>
<feature type="transmembrane region" description="Helical" evidence="1">
    <location>
        <begin position="58"/>
        <end position="81"/>
    </location>
</feature>
<reference evidence="2 3" key="1">
    <citation type="submission" date="2023-01" db="EMBL/GenBank/DDBJ databases">
        <title>Sporosarcina sp. nov., isolated from Korean tranditional fermented seafood 'Jeotgal'.</title>
        <authorList>
            <person name="Yang A.-I."/>
        </authorList>
    </citation>
    <scope>NUCLEOTIDE SEQUENCE [LARGE SCALE GENOMIC DNA]</scope>
    <source>
        <strain evidence="2 3">B2O-1</strain>
    </source>
</reference>
<keyword evidence="3" id="KW-1185">Reference proteome</keyword>